<organism evidence="1">
    <name type="scientific">bioreactor metagenome</name>
    <dbReference type="NCBI Taxonomy" id="1076179"/>
    <lineage>
        <taxon>unclassified sequences</taxon>
        <taxon>metagenomes</taxon>
        <taxon>ecological metagenomes</taxon>
    </lineage>
</organism>
<gene>
    <name evidence="1" type="ORF">SDC9_01834</name>
</gene>
<proteinExistence type="predicted"/>
<reference evidence="1" key="1">
    <citation type="submission" date="2019-08" db="EMBL/GenBank/DDBJ databases">
        <authorList>
            <person name="Kucharzyk K."/>
            <person name="Murdoch R.W."/>
            <person name="Higgins S."/>
            <person name="Loffler F."/>
        </authorList>
    </citation>
    <scope>NUCLEOTIDE SEQUENCE</scope>
</reference>
<evidence type="ECO:0000313" key="1">
    <source>
        <dbReference type="EMBL" id="MPL56350.1"/>
    </source>
</evidence>
<sequence>MKKNNLLKTVLLFVFSALILIGCRDENVSNIKQEYPEMTKLSSGYYTMQQTPAFKNFLDKEYLKISKIINLKNKNAKLSQSDQQVCVVSKDDKTSYSTKINKTSTGFEILVYTIAGEKESFFVAEFVSDDKNSSNNVNNFTGNVKYRTLDGKIVGDLYFKNGRPKSQNSRTQKTAGCTTTTITIAVSCTSKEHHMPWDTCYLSEGRAYYEVLGYTICENNDTYYDSFYNDMSSGGSFGDFSGSPGVGSDGGYLFGIAGLLISYPELQTKYKNLPSDKKQIIVNNFNVTEDQEFAFFSINFFSQNPNTTIEQFQKWFIYGALDYTDSNDVLFAGNLGNLSNDLKIANQNGTVDQLQFSWPNWQKIKQNIKDALSRGVHDGAKIVKVYYDEVRNSDYYNVGTRAILNFYIDALREEIRQTTNMNKDTMKWEDLFKIWLFELMPSKYQNTINFTWASNVVNGNNIYNSTTNAVYTFPKGEPSILPNIKNGLKNGSIIVGQSIKGTFTYNFNQYYATLSNNNVGIQMLGSYDINATVISKSGNVATVRFFITNPLNWDSATRFVQNGTKTIGIVQNKEIGEELHLGGNLTNTYTWDEIITF</sequence>
<dbReference type="EMBL" id="VSSQ01000003">
    <property type="protein sequence ID" value="MPL56350.1"/>
    <property type="molecule type" value="Genomic_DNA"/>
</dbReference>
<accession>A0A644SNV5</accession>
<comment type="caution">
    <text evidence="1">The sequence shown here is derived from an EMBL/GenBank/DDBJ whole genome shotgun (WGS) entry which is preliminary data.</text>
</comment>
<name>A0A644SNV5_9ZZZZ</name>
<dbReference type="AlphaFoldDB" id="A0A644SNV5"/>
<dbReference type="PROSITE" id="PS51257">
    <property type="entry name" value="PROKAR_LIPOPROTEIN"/>
    <property type="match status" value="1"/>
</dbReference>
<protein>
    <submittedName>
        <fullName evidence="1">Uncharacterized protein</fullName>
    </submittedName>
</protein>